<evidence type="ECO:0000313" key="5">
    <source>
        <dbReference type="Proteomes" id="UP000298663"/>
    </source>
</evidence>
<comment type="similarity">
    <text evidence="1">Belongs to the SKP1 family.</text>
</comment>
<dbReference type="InterPro" id="IPR036296">
    <property type="entry name" value="SKP1-like_dim_sf"/>
</dbReference>
<dbReference type="Gene3D" id="3.30.710.10">
    <property type="entry name" value="Potassium Channel Kv1.1, Chain A"/>
    <property type="match status" value="1"/>
</dbReference>
<evidence type="ECO:0000256" key="2">
    <source>
        <dbReference type="ARBA" id="ARBA00022786"/>
    </source>
</evidence>
<comment type="caution">
    <text evidence="4">The sequence shown here is derived from an EMBL/GenBank/DDBJ whole genome shotgun (WGS) entry which is preliminary data.</text>
</comment>
<dbReference type="InterPro" id="IPR011333">
    <property type="entry name" value="SKP1/BTB/POZ_sf"/>
</dbReference>
<organism evidence="4 5">
    <name type="scientific">Steinernema carpocapsae</name>
    <name type="common">Entomopathogenic nematode</name>
    <dbReference type="NCBI Taxonomy" id="34508"/>
    <lineage>
        <taxon>Eukaryota</taxon>
        <taxon>Metazoa</taxon>
        <taxon>Ecdysozoa</taxon>
        <taxon>Nematoda</taxon>
        <taxon>Chromadorea</taxon>
        <taxon>Rhabditida</taxon>
        <taxon>Tylenchina</taxon>
        <taxon>Panagrolaimomorpha</taxon>
        <taxon>Strongyloidoidea</taxon>
        <taxon>Steinernematidae</taxon>
        <taxon>Steinernema</taxon>
    </lineage>
</organism>
<reference evidence="4 5" key="2">
    <citation type="journal article" date="2019" name="G3 (Bethesda)">
        <title>Hybrid Assembly of the Genome of the Entomopathogenic Nematode Steinernema carpocapsae Identifies the X-Chromosome.</title>
        <authorList>
            <person name="Serra L."/>
            <person name="Macchietto M."/>
            <person name="Macias-Munoz A."/>
            <person name="McGill C.J."/>
            <person name="Rodriguez I.M."/>
            <person name="Rodriguez B."/>
            <person name="Murad R."/>
            <person name="Mortazavi A."/>
        </authorList>
    </citation>
    <scope>NUCLEOTIDE SEQUENCE [LARGE SCALE GENOMIC DNA]</scope>
    <source>
        <strain evidence="4 5">ALL</strain>
    </source>
</reference>
<dbReference type="InterPro" id="IPR016897">
    <property type="entry name" value="SKP1"/>
</dbReference>
<keyword evidence="5" id="KW-1185">Reference proteome</keyword>
<dbReference type="STRING" id="34508.A0A4U5N651"/>
<sequence length="151" mass="17278">MDESTIELISKEGNIVTIKRRLVKKSGTIQTLLEDLGYEAEDAGKPEPIPVPNCEEKHIRMIAEWLRLHEIDAPIDEEQRGINHFNLTIPKEDREMFEKTHIDDIAYLMIAANYLEITDLIENLAKYTAKVIDDNNDSADSIMKALNLTKN</sequence>
<dbReference type="Proteomes" id="UP000298663">
    <property type="component" value="Unassembled WGS sequence"/>
</dbReference>
<evidence type="ECO:0000256" key="1">
    <source>
        <dbReference type="ARBA" id="ARBA00009993"/>
    </source>
</evidence>
<proteinExistence type="inferred from homology"/>
<dbReference type="GO" id="GO:0006511">
    <property type="term" value="P:ubiquitin-dependent protein catabolic process"/>
    <property type="evidence" value="ECO:0007669"/>
    <property type="project" value="InterPro"/>
</dbReference>
<accession>A0A4U5N651</accession>
<gene>
    <name evidence="4" type="ORF">L596_018660</name>
</gene>
<dbReference type="SUPFAM" id="SSF81382">
    <property type="entry name" value="Skp1 dimerisation domain-like"/>
    <property type="match status" value="1"/>
</dbReference>
<dbReference type="PANTHER" id="PTHR11165">
    <property type="entry name" value="SKP1"/>
    <property type="match status" value="1"/>
</dbReference>
<keyword evidence="2" id="KW-0833">Ubl conjugation pathway</keyword>
<dbReference type="OrthoDB" id="2342932at2759"/>
<dbReference type="EMBL" id="AZBU02000005">
    <property type="protein sequence ID" value="TKR77743.1"/>
    <property type="molecule type" value="Genomic_DNA"/>
</dbReference>
<dbReference type="InterPro" id="IPR016073">
    <property type="entry name" value="Skp1_comp_POZ"/>
</dbReference>
<dbReference type="InterPro" id="IPR001232">
    <property type="entry name" value="SKP1-like"/>
</dbReference>
<protein>
    <recommendedName>
        <fullName evidence="3">SKP1 component POZ domain-containing protein</fullName>
    </recommendedName>
</protein>
<feature type="domain" description="SKP1 component POZ" evidence="3">
    <location>
        <begin position="5"/>
        <end position="69"/>
    </location>
</feature>
<name>A0A4U5N651_STECR</name>
<dbReference type="AlphaFoldDB" id="A0A4U5N651"/>
<evidence type="ECO:0000313" key="4">
    <source>
        <dbReference type="EMBL" id="TKR77743.1"/>
    </source>
</evidence>
<dbReference type="Pfam" id="PF03931">
    <property type="entry name" value="Skp1_POZ"/>
    <property type="match status" value="1"/>
</dbReference>
<dbReference type="SMART" id="SM00512">
    <property type="entry name" value="Skp1"/>
    <property type="match status" value="1"/>
</dbReference>
<dbReference type="SUPFAM" id="SSF54695">
    <property type="entry name" value="POZ domain"/>
    <property type="match status" value="1"/>
</dbReference>
<reference evidence="4 5" key="1">
    <citation type="journal article" date="2015" name="Genome Biol.">
        <title>Comparative genomics of Steinernema reveals deeply conserved gene regulatory networks.</title>
        <authorList>
            <person name="Dillman A.R."/>
            <person name="Macchietto M."/>
            <person name="Porter C.F."/>
            <person name="Rogers A."/>
            <person name="Williams B."/>
            <person name="Antoshechkin I."/>
            <person name="Lee M.M."/>
            <person name="Goodwin Z."/>
            <person name="Lu X."/>
            <person name="Lewis E.E."/>
            <person name="Goodrich-Blair H."/>
            <person name="Stock S.P."/>
            <person name="Adams B.J."/>
            <person name="Sternberg P.W."/>
            <person name="Mortazavi A."/>
        </authorList>
    </citation>
    <scope>NUCLEOTIDE SEQUENCE [LARGE SCALE GENOMIC DNA]</scope>
    <source>
        <strain evidence="4 5">ALL</strain>
    </source>
</reference>
<evidence type="ECO:0000259" key="3">
    <source>
        <dbReference type="Pfam" id="PF03931"/>
    </source>
</evidence>